<evidence type="ECO:0008006" key="4">
    <source>
        <dbReference type="Google" id="ProtNLM"/>
    </source>
</evidence>
<dbReference type="EMBL" id="NTSO01000035">
    <property type="protein sequence ID" value="PFF40842.1"/>
    <property type="molecule type" value="Genomic_DNA"/>
</dbReference>
<feature type="region of interest" description="Disordered" evidence="1">
    <location>
        <begin position="47"/>
        <end position="70"/>
    </location>
</feature>
<protein>
    <recommendedName>
        <fullName evidence="4">Alpha/beta hydrolase</fullName>
    </recommendedName>
</protein>
<dbReference type="Proteomes" id="UP000220210">
    <property type="component" value="Unassembled WGS sequence"/>
</dbReference>
<name>A0A9X6ZC20_BACCE</name>
<organism evidence="2 3">
    <name type="scientific">Bacillus cereus</name>
    <dbReference type="NCBI Taxonomy" id="1396"/>
    <lineage>
        <taxon>Bacteria</taxon>
        <taxon>Bacillati</taxon>
        <taxon>Bacillota</taxon>
        <taxon>Bacilli</taxon>
        <taxon>Bacillales</taxon>
        <taxon>Bacillaceae</taxon>
        <taxon>Bacillus</taxon>
        <taxon>Bacillus cereus group</taxon>
    </lineage>
</organism>
<gene>
    <name evidence="2" type="ORF">CN357_32985</name>
</gene>
<dbReference type="InterPro" id="IPR029058">
    <property type="entry name" value="AB_hydrolase_fold"/>
</dbReference>
<evidence type="ECO:0000256" key="1">
    <source>
        <dbReference type="SAM" id="MobiDB-lite"/>
    </source>
</evidence>
<sequence>MNEDVVIICISGLSGSAGISGMEKLRDKLRGELAPLGVNPDNIFRRSWNTDHDSDPSGAPDANDINSEIERRTTNPSYLAIIGHSYGGWAACKVSKITNRVPDFVGLIDPVFGPDNNMGSDDVPRGDFIINWYQNNSIVNGDPCTGIGKIPCSNSGGGLACGYQNVTGANNIQEEFMKDWDGNRNRVSCVGGHKHILTSHIDIDDDDWIHRQIRDHLYYDLSRMISPGPLHRRIYETLNDSKE</sequence>
<evidence type="ECO:0000313" key="3">
    <source>
        <dbReference type="Proteomes" id="UP000220210"/>
    </source>
</evidence>
<comment type="caution">
    <text evidence="2">The sequence shown here is derived from an EMBL/GenBank/DDBJ whole genome shotgun (WGS) entry which is preliminary data.</text>
</comment>
<dbReference type="AlphaFoldDB" id="A0A9X6ZC20"/>
<evidence type="ECO:0000313" key="2">
    <source>
        <dbReference type="EMBL" id="PFF40842.1"/>
    </source>
</evidence>
<dbReference type="SUPFAM" id="SSF53474">
    <property type="entry name" value="alpha/beta-Hydrolases"/>
    <property type="match status" value="1"/>
</dbReference>
<accession>A0A9X6ZC20</accession>
<reference evidence="2 3" key="1">
    <citation type="submission" date="2017-09" db="EMBL/GenBank/DDBJ databases">
        <title>Large-scale bioinformatics analysis of Bacillus genomes uncovers conserved roles of natural products in bacterial physiology.</title>
        <authorList>
            <consortium name="Agbiome Team Llc"/>
            <person name="Bleich R.M."/>
            <person name="Kirk G.J."/>
            <person name="Santa Maria K.C."/>
            <person name="Allen S.E."/>
            <person name="Farag S."/>
            <person name="Shank E.A."/>
            <person name="Bowers A."/>
        </authorList>
    </citation>
    <scope>NUCLEOTIDE SEQUENCE [LARGE SCALE GENOMIC DNA]</scope>
    <source>
        <strain evidence="2 3">AFS020204</strain>
    </source>
</reference>
<proteinExistence type="predicted"/>
<dbReference type="RefSeq" id="WP_087947878.1">
    <property type="nucleotide sequence ID" value="NZ_CP115306.1"/>
</dbReference>